<dbReference type="Proteomes" id="UP001159363">
    <property type="component" value="Chromosome 15"/>
</dbReference>
<organism evidence="1 2">
    <name type="scientific">Dryococelus australis</name>
    <dbReference type="NCBI Taxonomy" id="614101"/>
    <lineage>
        <taxon>Eukaryota</taxon>
        <taxon>Metazoa</taxon>
        <taxon>Ecdysozoa</taxon>
        <taxon>Arthropoda</taxon>
        <taxon>Hexapoda</taxon>
        <taxon>Insecta</taxon>
        <taxon>Pterygota</taxon>
        <taxon>Neoptera</taxon>
        <taxon>Polyneoptera</taxon>
        <taxon>Phasmatodea</taxon>
        <taxon>Verophasmatodea</taxon>
        <taxon>Anareolatae</taxon>
        <taxon>Phasmatidae</taxon>
        <taxon>Eurycanthinae</taxon>
        <taxon>Dryococelus</taxon>
    </lineage>
</organism>
<evidence type="ECO:0000313" key="2">
    <source>
        <dbReference type="Proteomes" id="UP001159363"/>
    </source>
</evidence>
<proteinExistence type="predicted"/>
<sequence length="62" mass="6953">MRSAHHPPKANWVRFQTVSLHVGIELDDAAGQRVLSGISRFLILAFQRCFILTTHAYTGDCV</sequence>
<keyword evidence="2" id="KW-1185">Reference proteome</keyword>
<protein>
    <submittedName>
        <fullName evidence="1">Uncharacterized protein</fullName>
    </submittedName>
</protein>
<accession>A0ABQ9G177</accession>
<dbReference type="EMBL" id="JARBHB010000016">
    <property type="protein sequence ID" value="KAJ8866241.1"/>
    <property type="molecule type" value="Genomic_DNA"/>
</dbReference>
<gene>
    <name evidence="1" type="ORF">PR048_032084</name>
</gene>
<evidence type="ECO:0000313" key="1">
    <source>
        <dbReference type="EMBL" id="KAJ8866241.1"/>
    </source>
</evidence>
<name>A0ABQ9G177_9NEOP</name>
<comment type="caution">
    <text evidence="1">The sequence shown here is derived from an EMBL/GenBank/DDBJ whole genome shotgun (WGS) entry which is preliminary data.</text>
</comment>
<reference evidence="1 2" key="1">
    <citation type="submission" date="2023-02" db="EMBL/GenBank/DDBJ databases">
        <title>LHISI_Scaffold_Assembly.</title>
        <authorList>
            <person name="Stuart O.P."/>
            <person name="Cleave R."/>
            <person name="Magrath M.J.L."/>
            <person name="Mikheyev A.S."/>
        </authorList>
    </citation>
    <scope>NUCLEOTIDE SEQUENCE [LARGE SCALE GENOMIC DNA]</scope>
    <source>
        <strain evidence="1">Daus_M_001</strain>
        <tissue evidence="1">Leg muscle</tissue>
    </source>
</reference>